<dbReference type="PANTHER" id="PTHR11732">
    <property type="entry name" value="ALDO/KETO REDUCTASE"/>
    <property type="match status" value="1"/>
</dbReference>
<reference evidence="2 3" key="1">
    <citation type="submission" date="2015-09" db="EMBL/GenBank/DDBJ databases">
        <title>Draft genome of the parasitic nematode Teladorsagia circumcincta isolate WARC Sus (inbred).</title>
        <authorList>
            <person name="Mitreva M."/>
        </authorList>
    </citation>
    <scope>NUCLEOTIDE SEQUENCE [LARGE SCALE GENOMIC DNA]</scope>
    <source>
        <strain evidence="2 3">S</strain>
    </source>
</reference>
<dbReference type="Pfam" id="PF00248">
    <property type="entry name" value="Aldo_ket_red"/>
    <property type="match status" value="2"/>
</dbReference>
<dbReference type="PROSITE" id="PS00062">
    <property type="entry name" value="ALDOKETO_REDUCTASE_2"/>
    <property type="match status" value="1"/>
</dbReference>
<evidence type="ECO:0000313" key="2">
    <source>
        <dbReference type="EMBL" id="PIO59485.1"/>
    </source>
</evidence>
<evidence type="ECO:0000313" key="3">
    <source>
        <dbReference type="Proteomes" id="UP000230423"/>
    </source>
</evidence>
<feature type="non-terminal residue" evidence="2">
    <location>
        <position position="1"/>
    </location>
</feature>
<dbReference type="Proteomes" id="UP000230423">
    <property type="component" value="Unassembled WGS sequence"/>
</dbReference>
<feature type="domain" description="NADP-dependent oxidoreductase" evidence="1">
    <location>
        <begin position="5"/>
        <end position="63"/>
    </location>
</feature>
<feature type="non-terminal residue" evidence="2">
    <location>
        <position position="112"/>
    </location>
</feature>
<dbReference type="EMBL" id="KZ357730">
    <property type="protein sequence ID" value="PIO59485.1"/>
    <property type="molecule type" value="Genomic_DNA"/>
</dbReference>
<dbReference type="InterPro" id="IPR020471">
    <property type="entry name" value="AKR"/>
</dbReference>
<dbReference type="InterPro" id="IPR018170">
    <property type="entry name" value="Aldo/ket_reductase_CS"/>
</dbReference>
<dbReference type="Gene3D" id="3.20.20.100">
    <property type="entry name" value="NADP-dependent oxidoreductase domain"/>
    <property type="match status" value="2"/>
</dbReference>
<proteinExistence type="predicted"/>
<sequence>TSPGEIKVALNAAIDAGYRLIDTAATYQNEEAIGETLKEMMNSGKVTRAELFITTKKNMKSQNHHVKVQDTWRGMEDVYKKGLTKAIGVSNYSPEQIERILKTSTVPIHNCQ</sequence>
<dbReference type="GO" id="GO:0016491">
    <property type="term" value="F:oxidoreductase activity"/>
    <property type="evidence" value="ECO:0007669"/>
    <property type="project" value="InterPro"/>
</dbReference>
<feature type="domain" description="NADP-dependent oxidoreductase" evidence="1">
    <location>
        <begin position="66"/>
        <end position="108"/>
    </location>
</feature>
<gene>
    <name evidence="2" type="ORF">TELCIR_19051</name>
</gene>
<dbReference type="InterPro" id="IPR036812">
    <property type="entry name" value="NAD(P)_OxRdtase_dom_sf"/>
</dbReference>
<dbReference type="InterPro" id="IPR023210">
    <property type="entry name" value="NADP_OxRdtase_dom"/>
</dbReference>
<dbReference type="AlphaFoldDB" id="A0A2G9TNI1"/>
<dbReference type="PROSITE" id="PS00798">
    <property type="entry name" value="ALDOKETO_REDUCTASE_1"/>
    <property type="match status" value="1"/>
</dbReference>
<keyword evidence="3" id="KW-1185">Reference proteome</keyword>
<dbReference type="SUPFAM" id="SSF51430">
    <property type="entry name" value="NAD(P)-linked oxidoreductase"/>
    <property type="match status" value="1"/>
</dbReference>
<organism evidence="2 3">
    <name type="scientific">Teladorsagia circumcincta</name>
    <name type="common">Brown stomach worm</name>
    <name type="synonym">Ostertagia circumcincta</name>
    <dbReference type="NCBI Taxonomy" id="45464"/>
    <lineage>
        <taxon>Eukaryota</taxon>
        <taxon>Metazoa</taxon>
        <taxon>Ecdysozoa</taxon>
        <taxon>Nematoda</taxon>
        <taxon>Chromadorea</taxon>
        <taxon>Rhabditida</taxon>
        <taxon>Rhabditina</taxon>
        <taxon>Rhabditomorpha</taxon>
        <taxon>Strongyloidea</taxon>
        <taxon>Trichostrongylidae</taxon>
        <taxon>Teladorsagia</taxon>
    </lineage>
</organism>
<accession>A0A2G9TNI1</accession>
<name>A0A2G9TNI1_TELCI</name>
<protein>
    <recommendedName>
        <fullName evidence="1">NADP-dependent oxidoreductase domain-containing protein</fullName>
    </recommendedName>
</protein>
<evidence type="ECO:0000259" key="1">
    <source>
        <dbReference type="Pfam" id="PF00248"/>
    </source>
</evidence>
<dbReference type="OrthoDB" id="416253at2759"/>